<dbReference type="GO" id="GO:0003677">
    <property type="term" value="F:DNA binding"/>
    <property type="evidence" value="ECO:0007669"/>
    <property type="project" value="UniProtKB-UniRule"/>
</dbReference>
<dbReference type="SUPFAM" id="SSF48498">
    <property type="entry name" value="Tetracyclin repressor-like, C-terminal domain"/>
    <property type="match status" value="1"/>
</dbReference>
<accession>A0A2V2N5Z4</accession>
<dbReference type="EMBL" id="QGMY01000008">
    <property type="protein sequence ID" value="PWR71647.1"/>
    <property type="molecule type" value="Genomic_DNA"/>
</dbReference>
<evidence type="ECO:0000313" key="4">
    <source>
        <dbReference type="EMBL" id="PWR71647.1"/>
    </source>
</evidence>
<keyword evidence="1 2" id="KW-0238">DNA-binding</keyword>
<dbReference type="PANTHER" id="PTHR43479:SF11">
    <property type="entry name" value="ACREF_ENVCD OPERON REPRESSOR-RELATED"/>
    <property type="match status" value="1"/>
</dbReference>
<comment type="caution">
    <text evidence="4">The sequence shown here is derived from an EMBL/GenBank/DDBJ whole genome shotgun (WGS) entry which is preliminary data.</text>
</comment>
<dbReference type="GeneID" id="97550186"/>
<dbReference type="PANTHER" id="PTHR43479">
    <property type="entry name" value="ACREF/ENVCD OPERON REPRESSOR-RELATED"/>
    <property type="match status" value="1"/>
</dbReference>
<dbReference type="Pfam" id="PF00440">
    <property type="entry name" value="TetR_N"/>
    <property type="match status" value="1"/>
</dbReference>
<dbReference type="InterPro" id="IPR009057">
    <property type="entry name" value="Homeodomain-like_sf"/>
</dbReference>
<proteinExistence type="predicted"/>
<dbReference type="PRINTS" id="PR00455">
    <property type="entry name" value="HTHTETR"/>
</dbReference>
<evidence type="ECO:0000259" key="3">
    <source>
        <dbReference type="PROSITE" id="PS50977"/>
    </source>
</evidence>
<dbReference type="PROSITE" id="PS50977">
    <property type="entry name" value="HTH_TETR_2"/>
    <property type="match status" value="1"/>
</dbReference>
<evidence type="ECO:0000313" key="5">
    <source>
        <dbReference type="Proteomes" id="UP000245657"/>
    </source>
</evidence>
<gene>
    <name evidence="4" type="ORF">DK846_12415</name>
</gene>
<dbReference type="Gene3D" id="1.10.357.10">
    <property type="entry name" value="Tetracycline Repressor, domain 2"/>
    <property type="match status" value="1"/>
</dbReference>
<dbReference type="PROSITE" id="PS01081">
    <property type="entry name" value="HTH_TETR_1"/>
    <property type="match status" value="1"/>
</dbReference>
<dbReference type="RefSeq" id="WP_109969266.1">
    <property type="nucleotide sequence ID" value="NZ_CP176093.1"/>
</dbReference>
<protein>
    <submittedName>
        <fullName evidence="4">TetR/AcrR family transcriptional regulator</fullName>
    </submittedName>
</protein>
<sequence length="200" mass="22490">MPKVIPEYREEAKKKIISAGFEMMSQKGYCATTLDDIAGHVGVSKTTLYLYFSNKEDLVIEIIRSVHADIENQAIEFFKTEPVLDAYIHVLDLLMGKDLNRIGFTHDILALSARNPTIRTIHQEHMNKIIEKAALGIMCLQKRGEARTNADPRTMALALVSLMSGLSSLALKGIEPEEIRQRFYETGNIILGISDINRDQ</sequence>
<keyword evidence="5" id="KW-1185">Reference proteome</keyword>
<dbReference type="SUPFAM" id="SSF46689">
    <property type="entry name" value="Homeodomain-like"/>
    <property type="match status" value="1"/>
</dbReference>
<feature type="domain" description="HTH tetR-type" evidence="3">
    <location>
        <begin position="10"/>
        <end position="70"/>
    </location>
</feature>
<dbReference type="Proteomes" id="UP000245657">
    <property type="component" value="Unassembled WGS sequence"/>
</dbReference>
<evidence type="ECO:0000256" key="1">
    <source>
        <dbReference type="ARBA" id="ARBA00023125"/>
    </source>
</evidence>
<feature type="DNA-binding region" description="H-T-H motif" evidence="2">
    <location>
        <begin position="33"/>
        <end position="52"/>
    </location>
</feature>
<evidence type="ECO:0000256" key="2">
    <source>
        <dbReference type="PROSITE-ProRule" id="PRU00335"/>
    </source>
</evidence>
<reference evidence="4 5" key="1">
    <citation type="submission" date="2018-05" db="EMBL/GenBank/DDBJ databases">
        <title>Draft genome of Methanospirillum lacunae Ki8-1.</title>
        <authorList>
            <person name="Dueholm M.S."/>
            <person name="Nielsen P.H."/>
            <person name="Bakmann L.F."/>
            <person name="Otzen D.E."/>
        </authorList>
    </citation>
    <scope>NUCLEOTIDE SEQUENCE [LARGE SCALE GENOMIC DNA]</scope>
    <source>
        <strain evidence="4 5">Ki8-1</strain>
    </source>
</reference>
<dbReference type="InterPro" id="IPR050624">
    <property type="entry name" value="HTH-type_Tx_Regulator"/>
</dbReference>
<dbReference type="InterPro" id="IPR001647">
    <property type="entry name" value="HTH_TetR"/>
</dbReference>
<dbReference type="InterPro" id="IPR036271">
    <property type="entry name" value="Tet_transcr_reg_TetR-rel_C_sf"/>
</dbReference>
<dbReference type="InterPro" id="IPR023772">
    <property type="entry name" value="DNA-bd_HTH_TetR-type_CS"/>
</dbReference>
<name>A0A2V2N5Z4_9EURY</name>
<dbReference type="OrthoDB" id="135877at2157"/>
<dbReference type="AlphaFoldDB" id="A0A2V2N5Z4"/>
<organism evidence="4 5">
    <name type="scientific">Methanospirillum lacunae</name>
    <dbReference type="NCBI Taxonomy" id="668570"/>
    <lineage>
        <taxon>Archaea</taxon>
        <taxon>Methanobacteriati</taxon>
        <taxon>Methanobacteriota</taxon>
        <taxon>Stenosarchaea group</taxon>
        <taxon>Methanomicrobia</taxon>
        <taxon>Methanomicrobiales</taxon>
        <taxon>Methanospirillaceae</taxon>
        <taxon>Methanospirillum</taxon>
    </lineage>
</organism>